<dbReference type="RefSeq" id="WP_185789262.1">
    <property type="nucleotide sequence ID" value="NZ_JACLCP010000003.1"/>
</dbReference>
<protein>
    <submittedName>
        <fullName evidence="3">DUF2892 domain-containing protein</fullName>
    </submittedName>
</protein>
<organism evidence="3 4">
    <name type="scientific">Winogradskyella flava</name>
    <dbReference type="NCBI Taxonomy" id="1884876"/>
    <lineage>
        <taxon>Bacteria</taxon>
        <taxon>Pseudomonadati</taxon>
        <taxon>Bacteroidota</taxon>
        <taxon>Flavobacteriia</taxon>
        <taxon>Flavobacteriales</taxon>
        <taxon>Flavobacteriaceae</taxon>
        <taxon>Winogradskyella</taxon>
    </lineage>
</organism>
<dbReference type="Proteomes" id="UP000533900">
    <property type="component" value="Unassembled WGS sequence"/>
</dbReference>
<sequence>MKKNMNNTDKAIRILIAVVVALLYYFNIIEETLAYVLMGIAIILLITSLINFCPLYRVFGISTCKIKS</sequence>
<feature type="transmembrane region" description="Helical" evidence="1">
    <location>
        <begin position="35"/>
        <end position="59"/>
    </location>
</feature>
<accession>A0A842IW32</accession>
<evidence type="ECO:0000313" key="3">
    <source>
        <dbReference type="EMBL" id="MBC2845537.1"/>
    </source>
</evidence>
<gene>
    <name evidence="3" type="ORF">H7F21_10580</name>
</gene>
<dbReference type="InterPro" id="IPR021309">
    <property type="entry name" value="YgaP-like_TM"/>
</dbReference>
<dbReference type="Pfam" id="PF11127">
    <property type="entry name" value="YgaP-like_TM"/>
    <property type="match status" value="1"/>
</dbReference>
<evidence type="ECO:0000256" key="1">
    <source>
        <dbReference type="SAM" id="Phobius"/>
    </source>
</evidence>
<keyword evidence="4" id="KW-1185">Reference proteome</keyword>
<evidence type="ECO:0000259" key="2">
    <source>
        <dbReference type="Pfam" id="PF11127"/>
    </source>
</evidence>
<dbReference type="EMBL" id="JACLCP010000003">
    <property type="protein sequence ID" value="MBC2845537.1"/>
    <property type="molecule type" value="Genomic_DNA"/>
</dbReference>
<comment type="caution">
    <text evidence="3">The sequence shown here is derived from an EMBL/GenBank/DDBJ whole genome shotgun (WGS) entry which is preliminary data.</text>
</comment>
<feature type="transmembrane region" description="Helical" evidence="1">
    <location>
        <begin position="12"/>
        <end position="29"/>
    </location>
</feature>
<feature type="domain" description="Inner membrane protein YgaP-like transmembrane" evidence="2">
    <location>
        <begin position="1"/>
        <end position="66"/>
    </location>
</feature>
<keyword evidence="1" id="KW-0472">Membrane</keyword>
<evidence type="ECO:0000313" key="4">
    <source>
        <dbReference type="Proteomes" id="UP000533900"/>
    </source>
</evidence>
<name>A0A842IW32_9FLAO</name>
<proteinExistence type="predicted"/>
<keyword evidence="1" id="KW-1133">Transmembrane helix</keyword>
<dbReference type="AlphaFoldDB" id="A0A842IW32"/>
<reference evidence="3" key="1">
    <citation type="submission" date="2020-08" db="EMBL/GenBank/DDBJ databases">
        <title>Winogradskyella ouciana sp. nov., isolated from the hadal seawater of the Mariana Trench.</title>
        <authorList>
            <person name="He X."/>
        </authorList>
    </citation>
    <scope>NUCLEOTIDE SEQUENCE [LARGE SCALE GENOMIC DNA]</scope>
    <source>
        <strain evidence="3">KCTC 52348</strain>
    </source>
</reference>
<keyword evidence="1" id="KW-0812">Transmembrane</keyword>